<feature type="transmembrane region" description="Helical" evidence="2">
    <location>
        <begin position="854"/>
        <end position="876"/>
    </location>
</feature>
<keyword evidence="3" id="KW-0808">Transferase</keyword>
<dbReference type="PANTHER" id="PTHR43685">
    <property type="entry name" value="GLYCOSYLTRANSFERASE"/>
    <property type="match status" value="1"/>
</dbReference>
<feature type="compositionally biased region" description="Low complexity" evidence="1">
    <location>
        <begin position="1168"/>
        <end position="1183"/>
    </location>
</feature>
<feature type="transmembrane region" description="Helical" evidence="2">
    <location>
        <begin position="928"/>
        <end position="951"/>
    </location>
</feature>
<keyword evidence="2" id="KW-0472">Membrane</keyword>
<name>A0A853EIE8_9ACTO</name>
<evidence type="ECO:0000313" key="4">
    <source>
        <dbReference type="Proteomes" id="UP000572528"/>
    </source>
</evidence>
<dbReference type="Gene3D" id="3.90.550.10">
    <property type="entry name" value="Spore Coat Polysaccharide Biosynthesis Protein SpsA, Chain A"/>
    <property type="match status" value="1"/>
</dbReference>
<feature type="transmembrane region" description="Helical" evidence="2">
    <location>
        <begin position="516"/>
        <end position="534"/>
    </location>
</feature>
<feature type="transmembrane region" description="Helical" evidence="2">
    <location>
        <begin position="888"/>
        <end position="908"/>
    </location>
</feature>
<evidence type="ECO:0000256" key="1">
    <source>
        <dbReference type="SAM" id="MobiDB-lite"/>
    </source>
</evidence>
<dbReference type="GO" id="GO:0016740">
    <property type="term" value="F:transferase activity"/>
    <property type="evidence" value="ECO:0007669"/>
    <property type="project" value="UniProtKB-KW"/>
</dbReference>
<reference evidence="3 4" key="1">
    <citation type="submission" date="2020-07" db="EMBL/GenBank/DDBJ databases">
        <title>MOT database genomes.</title>
        <authorList>
            <person name="Joseph S."/>
            <person name="Aduse-Opoku J."/>
            <person name="Hashim A."/>
            <person name="Wade W."/>
            <person name="Curtis M."/>
        </authorList>
    </citation>
    <scope>NUCLEOTIDE SEQUENCE [LARGE SCALE GENOMIC DNA]</scope>
    <source>
        <strain evidence="3 4">WMus004</strain>
    </source>
</reference>
<feature type="region of interest" description="Disordered" evidence="1">
    <location>
        <begin position="108"/>
        <end position="133"/>
    </location>
</feature>
<dbReference type="InterPro" id="IPR050834">
    <property type="entry name" value="Glycosyltransf_2"/>
</dbReference>
<keyword evidence="2" id="KW-1133">Transmembrane helix</keyword>
<evidence type="ECO:0000256" key="2">
    <source>
        <dbReference type="SAM" id="Phobius"/>
    </source>
</evidence>
<feature type="compositionally biased region" description="Basic and acidic residues" evidence="1">
    <location>
        <begin position="654"/>
        <end position="665"/>
    </location>
</feature>
<dbReference type="Pfam" id="PF13641">
    <property type="entry name" value="Glyco_tranf_2_3"/>
    <property type="match status" value="1"/>
</dbReference>
<evidence type="ECO:0000313" key="3">
    <source>
        <dbReference type="EMBL" id="NYS69137.1"/>
    </source>
</evidence>
<protein>
    <submittedName>
        <fullName evidence="3">Glycosyltransferase</fullName>
    </submittedName>
</protein>
<feature type="region of interest" description="Disordered" evidence="1">
    <location>
        <begin position="1168"/>
        <end position="1193"/>
    </location>
</feature>
<accession>A0A853EIE8</accession>
<dbReference type="InterPro" id="IPR029044">
    <property type="entry name" value="Nucleotide-diphossugar_trans"/>
</dbReference>
<feature type="compositionally biased region" description="Basic residues" evidence="1">
    <location>
        <begin position="108"/>
        <end position="121"/>
    </location>
</feature>
<keyword evidence="2" id="KW-0812">Transmembrane</keyword>
<organism evidence="3 4">
    <name type="scientific">Actinomyces bowdenii</name>
    <dbReference type="NCBI Taxonomy" id="131109"/>
    <lineage>
        <taxon>Bacteria</taxon>
        <taxon>Bacillati</taxon>
        <taxon>Actinomycetota</taxon>
        <taxon>Actinomycetes</taxon>
        <taxon>Actinomycetales</taxon>
        <taxon>Actinomycetaceae</taxon>
        <taxon>Actinomyces</taxon>
    </lineage>
</organism>
<gene>
    <name evidence="3" type="ORF">HZZ05_06325</name>
</gene>
<feature type="transmembrane region" description="Helical" evidence="2">
    <location>
        <begin position="768"/>
        <end position="795"/>
    </location>
</feature>
<feature type="transmembrane region" description="Helical" evidence="2">
    <location>
        <begin position="591"/>
        <end position="608"/>
    </location>
</feature>
<feature type="transmembrane region" description="Helical" evidence="2">
    <location>
        <begin position="457"/>
        <end position="477"/>
    </location>
</feature>
<feature type="region of interest" description="Disordered" evidence="1">
    <location>
        <begin position="654"/>
        <end position="739"/>
    </location>
</feature>
<dbReference type="EMBL" id="JACBXV010000068">
    <property type="protein sequence ID" value="NYS69137.1"/>
    <property type="molecule type" value="Genomic_DNA"/>
</dbReference>
<feature type="transmembrane region" description="Helical" evidence="2">
    <location>
        <begin position="540"/>
        <end position="559"/>
    </location>
</feature>
<sequence>MSAVDSIGGVDRVGALAVVVTAGATPFLAPALRAVAAQSRVPDIVLIVDIASRANGLGDGTPIEEIVESCGLDDVSPVRIVRSGEAATFGDAVARGLESYSRLIASGNRRRSGASERRKHAAPGQITGPTGAMSPITVHECELVSEIVEGQEAPGQQLWLWLLHDDCAPEPGCLESLMDTATNARSVGIVGPKQVSWDRPDHLLEVGLRTTASARRANDIVPGEVDQGQYDDRSDVLAVGTAGALIDRAVWDELGGTAPWLGPFGDGLELSRAARLAGYRVVVEPQAVIRHRRASYLGLRRSPEAEGAEQAAPVTVLPERDPERSYRARRIAQLTNWAAFSNRPLPLLLAWFLILGAGRFAWRMVVKAPALARDELAAAMAAAGRSSLIRAGRRRLARHSEVPRSALGRLYVEPAQIRAHRRDRVRQDRERRAREKAPSELELRELAALARARRRTLGAVTLLALVVAGAGLSHVLLTRSIAGGALAGLDMTWSQAWSTAWSAWLPAADGYAGGPTPLLAILALPLALAGALGLGGATVIQILLLTAIPLAALGAWFAAGTLTRRVVLRAGAALAWALTPTGLLAVGQGRVAAILVHLALPWALLALARAVGADRRDVVVSGMVGAHQLTEEERAELDRFAQGRLEDLAHLDEQAADTDPSHEAEPADVTAAAEPGAGEEPDSAPGGTAGGVAAETDPLETEAEGAAQAEPTEDGPTGVEPEEEASVAPDPRRSEGLAAYGPGSATAAAVAGLLLSVVVAAAPATAVVLLPVLIALMVLTRGGLCLLLTILPLVATAAPAWWRAWQLGREVGWGEGLRLLLTDLGAPLAVSVPSSTDLLLGSPIDLDVLLPASWLAVLARFLLVIVPAAALLGLFIPGAAGARSRTGILLALGGLALAALSIRVVTAVGTTVQDPSAVLVTGWAGTGLSLSLAGFLIAALAAGDTAVAALVPRRAARRRMILAAAGVLVLAGPILIGAAWSWQSLSAPGTQLMALRPGSQQVPIIAAQAQASPAAGRVLLLASTPQGLRASVWRGPGLQITDALPSVLNTELRQRAGASLDQLLADPATSSARPLDLQDQADQALAQLVARATSGQDEEVAQALADHGIAVIVLRNATGDEITADARSAMASTPGLEQLAQTESGTAWRVAPDGEQSAARLRVVETAAAAPGSSAPTTSTALPWSGGASGTTAELPEGRGARLLVLAERRSRDWSATLNGRPLSAATVPDGEGGWSMAFSLPASGGELTLTHSSTVAVLLTRTIWVVWALTLIAALPLRRGKESA</sequence>
<feature type="transmembrane region" description="Helical" evidence="2">
    <location>
        <begin position="566"/>
        <end position="585"/>
    </location>
</feature>
<comment type="caution">
    <text evidence="3">The sequence shown here is derived from an EMBL/GenBank/DDBJ whole genome shotgun (WGS) entry which is preliminary data.</text>
</comment>
<feature type="transmembrane region" description="Helical" evidence="2">
    <location>
        <begin position="960"/>
        <end position="982"/>
    </location>
</feature>
<proteinExistence type="predicted"/>
<dbReference type="Proteomes" id="UP000572528">
    <property type="component" value="Unassembled WGS sequence"/>
</dbReference>
<dbReference type="PANTHER" id="PTHR43685:SF3">
    <property type="entry name" value="SLR2126 PROTEIN"/>
    <property type="match status" value="1"/>
</dbReference>
<dbReference type="SUPFAM" id="SSF53448">
    <property type="entry name" value="Nucleotide-diphospho-sugar transferases"/>
    <property type="match status" value="1"/>
</dbReference>